<organism evidence="1 2">
    <name type="scientific">Pseudomonas taiwanensis</name>
    <dbReference type="NCBI Taxonomy" id="470150"/>
    <lineage>
        <taxon>Bacteria</taxon>
        <taxon>Pseudomonadati</taxon>
        <taxon>Pseudomonadota</taxon>
        <taxon>Gammaproteobacteria</taxon>
        <taxon>Pseudomonadales</taxon>
        <taxon>Pseudomonadaceae</taxon>
        <taxon>Pseudomonas</taxon>
    </lineage>
</organism>
<dbReference type="RefSeq" id="WP_023380767.1">
    <property type="nucleotide sequence ID" value="NZ_JABWRR010000001.1"/>
</dbReference>
<reference evidence="1 2" key="1">
    <citation type="journal article" date="2020" name="Microorganisms">
        <title>Reliable Identification of Environmental Pseudomonas Isolates Using the rpoD Gene.</title>
        <authorList>
            <consortium name="The Broad Institute Genome Sequencing Platform"/>
            <person name="Girard L."/>
            <person name="Lood C."/>
            <person name="Rokni-Zadeh H."/>
            <person name="van Noort V."/>
            <person name="Lavigne R."/>
            <person name="De Mot R."/>
        </authorList>
    </citation>
    <scope>NUCLEOTIDE SEQUENCE [LARGE SCALE GENOMIC DNA]</scope>
    <source>
        <strain evidence="1 2">RW7P2</strain>
    </source>
</reference>
<comment type="caution">
    <text evidence="1">The sequence shown here is derived from an EMBL/GenBank/DDBJ whole genome shotgun (WGS) entry which is preliminary data.</text>
</comment>
<gene>
    <name evidence="1" type="ORF">HU747_09035</name>
</gene>
<evidence type="ECO:0000313" key="1">
    <source>
        <dbReference type="EMBL" id="MBC3475744.1"/>
    </source>
</evidence>
<keyword evidence="2" id="KW-1185">Reference proteome</keyword>
<dbReference type="EMBL" id="JABWRS010000005">
    <property type="protein sequence ID" value="MBC3475744.1"/>
    <property type="molecule type" value="Genomic_DNA"/>
</dbReference>
<evidence type="ECO:0000313" key="2">
    <source>
        <dbReference type="Proteomes" id="UP000628086"/>
    </source>
</evidence>
<dbReference type="Proteomes" id="UP000628086">
    <property type="component" value="Unassembled WGS sequence"/>
</dbReference>
<protein>
    <submittedName>
        <fullName evidence="1">Uncharacterized protein</fullName>
    </submittedName>
</protein>
<proteinExistence type="predicted"/>
<name>A0ABR6V5G8_9PSED</name>
<accession>A0ABR6V5G8</accession>
<sequence length="89" mass="10219">MATIETKAFARGLQRVENSWQAYVLSQKSAAGLVGKELELALAISARHFTKFQNQSQQFYAEVRKRVGDAEKLERDMALYPHYYLPKPQ</sequence>